<dbReference type="KEGG" id="tps:THAPSDRAFT_8289"/>
<evidence type="ECO:0000313" key="3">
    <source>
        <dbReference type="Proteomes" id="UP000001449"/>
    </source>
</evidence>
<dbReference type="HOGENOM" id="CLU_1301918_0_0_1"/>
<reference evidence="2 3" key="2">
    <citation type="journal article" date="2008" name="Nature">
        <title>The Phaeodactylum genome reveals the evolutionary history of diatom genomes.</title>
        <authorList>
            <person name="Bowler C."/>
            <person name="Allen A.E."/>
            <person name="Badger J.H."/>
            <person name="Grimwood J."/>
            <person name="Jabbari K."/>
            <person name="Kuo A."/>
            <person name="Maheswari U."/>
            <person name="Martens C."/>
            <person name="Maumus F."/>
            <person name="Otillar R.P."/>
            <person name="Rayko E."/>
            <person name="Salamov A."/>
            <person name="Vandepoele K."/>
            <person name="Beszteri B."/>
            <person name="Gruber A."/>
            <person name="Heijde M."/>
            <person name="Katinka M."/>
            <person name="Mock T."/>
            <person name="Valentin K."/>
            <person name="Verret F."/>
            <person name="Berges J.A."/>
            <person name="Brownlee C."/>
            <person name="Cadoret J.P."/>
            <person name="Chiovitti A."/>
            <person name="Choi C.J."/>
            <person name="Coesel S."/>
            <person name="De Martino A."/>
            <person name="Detter J.C."/>
            <person name="Durkin C."/>
            <person name="Falciatore A."/>
            <person name="Fournet J."/>
            <person name="Haruta M."/>
            <person name="Huysman M.J."/>
            <person name="Jenkins B.D."/>
            <person name="Jiroutova K."/>
            <person name="Jorgensen R.E."/>
            <person name="Joubert Y."/>
            <person name="Kaplan A."/>
            <person name="Kroger N."/>
            <person name="Kroth P.G."/>
            <person name="La Roche J."/>
            <person name="Lindquist E."/>
            <person name="Lommer M."/>
            <person name="Martin-Jezequel V."/>
            <person name="Lopez P.J."/>
            <person name="Lucas S."/>
            <person name="Mangogna M."/>
            <person name="McGinnis K."/>
            <person name="Medlin L.K."/>
            <person name="Montsant A."/>
            <person name="Oudot-Le Secq M.P."/>
            <person name="Napoli C."/>
            <person name="Obornik M."/>
            <person name="Parker M.S."/>
            <person name="Petit J.L."/>
            <person name="Porcel B.M."/>
            <person name="Poulsen N."/>
            <person name="Robison M."/>
            <person name="Rychlewski L."/>
            <person name="Rynearson T.A."/>
            <person name="Schmutz J."/>
            <person name="Shapiro H."/>
            <person name="Siaut M."/>
            <person name="Stanley M."/>
            <person name="Sussman M.R."/>
            <person name="Taylor A.R."/>
            <person name="Vardi A."/>
            <person name="von Dassow P."/>
            <person name="Vyverman W."/>
            <person name="Willis A."/>
            <person name="Wyrwicz L.S."/>
            <person name="Rokhsar D.S."/>
            <person name="Weissenbach J."/>
            <person name="Armbrust E.V."/>
            <person name="Green B.R."/>
            <person name="Van de Peer Y."/>
            <person name="Grigoriev I.V."/>
        </authorList>
    </citation>
    <scope>NUCLEOTIDE SEQUENCE [LARGE SCALE GENOMIC DNA]</scope>
    <source>
        <strain evidence="2 3">CCMP1335</strain>
    </source>
</reference>
<evidence type="ECO:0000313" key="2">
    <source>
        <dbReference type="EMBL" id="EED89777.1"/>
    </source>
</evidence>
<feature type="compositionally biased region" description="Basic and acidic residues" evidence="1">
    <location>
        <begin position="199"/>
        <end position="212"/>
    </location>
</feature>
<dbReference type="AlphaFoldDB" id="B8C923"/>
<dbReference type="PaxDb" id="35128-Thaps8289"/>
<organism evidence="2 3">
    <name type="scientific">Thalassiosira pseudonana</name>
    <name type="common">Marine diatom</name>
    <name type="synonym">Cyclotella nana</name>
    <dbReference type="NCBI Taxonomy" id="35128"/>
    <lineage>
        <taxon>Eukaryota</taxon>
        <taxon>Sar</taxon>
        <taxon>Stramenopiles</taxon>
        <taxon>Ochrophyta</taxon>
        <taxon>Bacillariophyta</taxon>
        <taxon>Coscinodiscophyceae</taxon>
        <taxon>Thalassiosirophycidae</taxon>
        <taxon>Thalassiosirales</taxon>
        <taxon>Thalassiosiraceae</taxon>
        <taxon>Thalassiosira</taxon>
    </lineage>
</organism>
<dbReference type="Proteomes" id="UP000001449">
    <property type="component" value="Chromosome 10"/>
</dbReference>
<dbReference type="RefSeq" id="XP_002292581.1">
    <property type="nucleotide sequence ID" value="XM_002292545.1"/>
</dbReference>
<keyword evidence="3" id="KW-1185">Reference proteome</keyword>
<name>B8C923_THAPS</name>
<dbReference type="InParanoid" id="B8C923"/>
<reference evidence="2 3" key="1">
    <citation type="journal article" date="2004" name="Science">
        <title>The genome of the diatom Thalassiosira pseudonana: ecology, evolution, and metabolism.</title>
        <authorList>
            <person name="Armbrust E.V."/>
            <person name="Berges J.A."/>
            <person name="Bowler C."/>
            <person name="Green B.R."/>
            <person name="Martinez D."/>
            <person name="Putnam N.H."/>
            <person name="Zhou S."/>
            <person name="Allen A.E."/>
            <person name="Apt K.E."/>
            <person name="Bechner M."/>
            <person name="Brzezinski M.A."/>
            <person name="Chaal B.K."/>
            <person name="Chiovitti A."/>
            <person name="Davis A.K."/>
            <person name="Demarest M.S."/>
            <person name="Detter J.C."/>
            <person name="Glavina T."/>
            <person name="Goodstein D."/>
            <person name="Hadi M.Z."/>
            <person name="Hellsten U."/>
            <person name="Hildebrand M."/>
            <person name="Jenkins B.D."/>
            <person name="Jurka J."/>
            <person name="Kapitonov V.V."/>
            <person name="Kroger N."/>
            <person name="Lau W.W."/>
            <person name="Lane T.W."/>
            <person name="Larimer F.W."/>
            <person name="Lippmeier J.C."/>
            <person name="Lucas S."/>
            <person name="Medina M."/>
            <person name="Montsant A."/>
            <person name="Obornik M."/>
            <person name="Parker M.S."/>
            <person name="Palenik B."/>
            <person name="Pazour G.J."/>
            <person name="Richardson P.M."/>
            <person name="Rynearson T.A."/>
            <person name="Saito M.A."/>
            <person name="Schwartz D.C."/>
            <person name="Thamatrakoln K."/>
            <person name="Valentin K."/>
            <person name="Vardi A."/>
            <person name="Wilkerson F.P."/>
            <person name="Rokhsar D.S."/>
        </authorList>
    </citation>
    <scope>NUCLEOTIDE SEQUENCE [LARGE SCALE GENOMIC DNA]</scope>
    <source>
        <strain evidence="2 3">CCMP1335</strain>
    </source>
</reference>
<dbReference type="EMBL" id="CM000646">
    <property type="protein sequence ID" value="EED89777.1"/>
    <property type="molecule type" value="Genomic_DNA"/>
</dbReference>
<accession>B8C923</accession>
<feature type="region of interest" description="Disordered" evidence="1">
    <location>
        <begin position="188"/>
        <end position="212"/>
    </location>
</feature>
<protein>
    <submittedName>
        <fullName evidence="2">Uncharacterized protein</fullName>
    </submittedName>
</protein>
<evidence type="ECO:0000256" key="1">
    <source>
        <dbReference type="SAM" id="MobiDB-lite"/>
    </source>
</evidence>
<proteinExistence type="predicted"/>
<dbReference type="GeneID" id="7451048"/>
<gene>
    <name evidence="2" type="ORF">THAPSDRAFT_8289</name>
</gene>
<sequence>MKYDQWGPPTQFLGSEVEEFIFEDGRRAWSTTCHKYVKNAVETVKQLLREDGRQLKSSSRRCLGTGIWRRCTRSSTTLQGTERGGMFLTHVDHITGSEGLARGTMYQAEDVWHPDLETGQRMDGQQRRDEEHKYTDVYVGEAVAAGVMRVAKEYTRTNPADALTKILRFDCKQKLLWPLGHLLISKAHQGTNGSGGASDGRRSCGHGKGELE</sequence>